<accession>A0A316TUK6</accession>
<dbReference type="Proteomes" id="UP000245533">
    <property type="component" value="Unassembled WGS sequence"/>
</dbReference>
<dbReference type="AlphaFoldDB" id="A0A316TUK6"/>
<organism evidence="2 3">
    <name type="scientific">Rhodohalobacter mucosus</name>
    <dbReference type="NCBI Taxonomy" id="2079485"/>
    <lineage>
        <taxon>Bacteria</taxon>
        <taxon>Pseudomonadati</taxon>
        <taxon>Balneolota</taxon>
        <taxon>Balneolia</taxon>
        <taxon>Balneolales</taxon>
        <taxon>Balneolaceae</taxon>
        <taxon>Rhodohalobacter</taxon>
    </lineage>
</organism>
<sequence length="119" mass="14001">MKKLFVLPLLFLAALVNARDFEEKPIDEFPELDQFDSVMAFQDYIDEYQQIMMAAYKNFIEFYPFPTTMAVFTDELSDFKQGKGSVQLSPDKPLPRDLIIRMVKFRRDELLKDKARGSF</sequence>
<feature type="signal peptide" evidence="1">
    <location>
        <begin position="1"/>
        <end position="18"/>
    </location>
</feature>
<dbReference type="OrthoDB" id="115213at2"/>
<dbReference type="EMBL" id="QGGB01000008">
    <property type="protein sequence ID" value="PWN06022.1"/>
    <property type="molecule type" value="Genomic_DNA"/>
</dbReference>
<proteinExistence type="predicted"/>
<keyword evidence="1" id="KW-0732">Signal</keyword>
<reference evidence="2 3" key="1">
    <citation type="submission" date="2018-05" db="EMBL/GenBank/DDBJ databases">
        <title>Rhodohalobacter halophilus gen. nov., sp. nov., a moderately halophilic member of the family Balneolaceae.</title>
        <authorList>
            <person name="Liu Z.-W."/>
        </authorList>
    </citation>
    <scope>NUCLEOTIDE SEQUENCE [LARGE SCALE GENOMIC DNA]</scope>
    <source>
        <strain evidence="2 3">8A47</strain>
    </source>
</reference>
<evidence type="ECO:0000256" key="1">
    <source>
        <dbReference type="SAM" id="SignalP"/>
    </source>
</evidence>
<gene>
    <name evidence="2" type="ORF">DDZ15_12650</name>
</gene>
<evidence type="ECO:0000313" key="2">
    <source>
        <dbReference type="EMBL" id="PWN06022.1"/>
    </source>
</evidence>
<dbReference type="Gene3D" id="3.90.1150.200">
    <property type="match status" value="1"/>
</dbReference>
<protein>
    <submittedName>
        <fullName evidence="2">Uncharacterized protein</fullName>
    </submittedName>
</protein>
<name>A0A316TUK6_9BACT</name>
<dbReference type="SUPFAM" id="SSF159888">
    <property type="entry name" value="YdhG-like"/>
    <property type="match status" value="1"/>
</dbReference>
<feature type="chain" id="PRO_5016440736" evidence="1">
    <location>
        <begin position="19"/>
        <end position="119"/>
    </location>
</feature>
<comment type="caution">
    <text evidence="2">The sequence shown here is derived from an EMBL/GenBank/DDBJ whole genome shotgun (WGS) entry which is preliminary data.</text>
</comment>
<dbReference type="RefSeq" id="WP_109647463.1">
    <property type="nucleotide sequence ID" value="NZ_QGGB01000008.1"/>
</dbReference>
<keyword evidence="3" id="KW-1185">Reference proteome</keyword>
<evidence type="ECO:0000313" key="3">
    <source>
        <dbReference type="Proteomes" id="UP000245533"/>
    </source>
</evidence>